<feature type="region of interest" description="Disordered" evidence="1">
    <location>
        <begin position="1"/>
        <end position="28"/>
    </location>
</feature>
<name>A0AAP0NV48_9MAGN</name>
<keyword evidence="3" id="KW-1185">Reference proteome</keyword>
<organism evidence="2 3">
    <name type="scientific">Stephania cephalantha</name>
    <dbReference type="NCBI Taxonomy" id="152367"/>
    <lineage>
        <taxon>Eukaryota</taxon>
        <taxon>Viridiplantae</taxon>
        <taxon>Streptophyta</taxon>
        <taxon>Embryophyta</taxon>
        <taxon>Tracheophyta</taxon>
        <taxon>Spermatophyta</taxon>
        <taxon>Magnoliopsida</taxon>
        <taxon>Ranunculales</taxon>
        <taxon>Menispermaceae</taxon>
        <taxon>Menispermoideae</taxon>
        <taxon>Cissampelideae</taxon>
        <taxon>Stephania</taxon>
    </lineage>
</organism>
<protein>
    <submittedName>
        <fullName evidence="2">Uncharacterized protein</fullName>
    </submittedName>
</protein>
<feature type="compositionally biased region" description="Basic and acidic residues" evidence="1">
    <location>
        <begin position="173"/>
        <end position="186"/>
    </location>
</feature>
<comment type="caution">
    <text evidence="2">The sequence shown here is derived from an EMBL/GenBank/DDBJ whole genome shotgun (WGS) entry which is preliminary data.</text>
</comment>
<feature type="compositionally biased region" description="Basic and acidic residues" evidence="1">
    <location>
        <begin position="77"/>
        <end position="86"/>
    </location>
</feature>
<feature type="compositionally biased region" description="Low complexity" evidence="1">
    <location>
        <begin position="117"/>
        <end position="145"/>
    </location>
</feature>
<proteinExistence type="predicted"/>
<evidence type="ECO:0000256" key="1">
    <source>
        <dbReference type="SAM" id="MobiDB-lite"/>
    </source>
</evidence>
<feature type="compositionally biased region" description="Polar residues" evidence="1">
    <location>
        <begin position="87"/>
        <end position="102"/>
    </location>
</feature>
<sequence length="197" mass="21447">MIRYGSQVAEGVPERKRPTSSYQVAEGVPEKKCPTSFYRKQKNIDAKRFLVKKSKLGQPKLGEADVEGIGMSFVGERDTLLVRGTDRSGSTNGTERSRTPSGSDHAESGDAKGCFNTSTDLADTDATSFPGGPSDLSPLPSLLGVPLSDESEEIKTRPRLTIGLSWLKDWLSEPKKGEEKHDDISGRDVYPSPEVFV</sequence>
<dbReference type="EMBL" id="JBBNAG010000007">
    <property type="protein sequence ID" value="KAK9118795.1"/>
    <property type="molecule type" value="Genomic_DNA"/>
</dbReference>
<dbReference type="AlphaFoldDB" id="A0AAP0NV48"/>
<feature type="region of interest" description="Disordered" evidence="1">
    <location>
        <begin position="173"/>
        <end position="197"/>
    </location>
</feature>
<evidence type="ECO:0000313" key="3">
    <source>
        <dbReference type="Proteomes" id="UP001419268"/>
    </source>
</evidence>
<reference evidence="2 3" key="1">
    <citation type="submission" date="2024-01" db="EMBL/GenBank/DDBJ databases">
        <title>Genome assemblies of Stephania.</title>
        <authorList>
            <person name="Yang L."/>
        </authorList>
    </citation>
    <scope>NUCLEOTIDE SEQUENCE [LARGE SCALE GENOMIC DNA]</scope>
    <source>
        <strain evidence="2">JXDWG</strain>
        <tissue evidence="2">Leaf</tissue>
    </source>
</reference>
<dbReference type="Proteomes" id="UP001419268">
    <property type="component" value="Unassembled WGS sequence"/>
</dbReference>
<gene>
    <name evidence="2" type="ORF">Scep_016888</name>
</gene>
<accession>A0AAP0NV48</accession>
<feature type="region of interest" description="Disordered" evidence="1">
    <location>
        <begin position="77"/>
        <end position="145"/>
    </location>
</feature>
<evidence type="ECO:0000313" key="2">
    <source>
        <dbReference type="EMBL" id="KAK9118795.1"/>
    </source>
</evidence>